<evidence type="ECO:0000313" key="1">
    <source>
        <dbReference type="EMBL" id="SCC23217.1"/>
    </source>
</evidence>
<evidence type="ECO:0000313" key="2">
    <source>
        <dbReference type="Proteomes" id="UP000199698"/>
    </source>
</evidence>
<dbReference type="OrthoDB" id="7067043at2"/>
<reference evidence="2" key="1">
    <citation type="submission" date="2016-08" db="EMBL/GenBank/DDBJ databases">
        <authorList>
            <person name="Varghese N."/>
            <person name="Submissions Spin"/>
        </authorList>
    </citation>
    <scope>NUCLEOTIDE SEQUENCE [LARGE SCALE GENOMIC DNA]</scope>
    <source>
        <strain evidence="2">R-53144</strain>
    </source>
</reference>
<sequence>MKHSFYIGIVFSLVSAYCYSQPFDIEEKYRGDPYFSKVNMQKLEKDCTLPLDYEDLDAAKQAKIKKRCQLYNFSSYFHNVYDLIDKTTVIYQKNDLMLALNKETFSFTQEDAIFSGFKLTLSLNKNNETKDAIILANDFMNRTSLLSVGYQYYYIAPSGDIYTLSLIEMDDGIGPQRWRHYKIDEKNLKFHLVQMYDRHYQVSYPDNFTILPDPDRIKYYEKGQFERCLKDESEDFCYVDDVYLYYLEQLNQKTAQLAEQTHTTKNLFFPFKKKRDKLCLSKNVLLNDNKLVPYLNEIIVCEIKQLKQEIKRVEKELAKEY</sequence>
<organism evidence="1 2">
    <name type="scientific">Gilliamella intestini</name>
    <dbReference type="NCBI Taxonomy" id="1798183"/>
    <lineage>
        <taxon>Bacteria</taxon>
        <taxon>Pseudomonadati</taxon>
        <taxon>Pseudomonadota</taxon>
        <taxon>Gammaproteobacteria</taxon>
        <taxon>Orbales</taxon>
        <taxon>Orbaceae</taxon>
        <taxon>Gilliamella</taxon>
    </lineage>
</organism>
<name>A0A1C4CVU1_9GAMM</name>
<dbReference type="EMBL" id="FMBA01000051">
    <property type="protein sequence ID" value="SCC23217.1"/>
    <property type="molecule type" value="Genomic_DNA"/>
</dbReference>
<gene>
    <name evidence="1" type="ORF">GA0061080_10516</name>
</gene>
<accession>A0A1C4CVU1</accession>
<proteinExistence type="predicted"/>
<keyword evidence="2" id="KW-1185">Reference proteome</keyword>
<dbReference type="RefSeq" id="WP_091125096.1">
    <property type="nucleotide sequence ID" value="NZ_FMBA01000051.1"/>
</dbReference>
<dbReference type="AlphaFoldDB" id="A0A1C4CVU1"/>
<protein>
    <submittedName>
        <fullName evidence="1">Uncharacterized protein</fullName>
    </submittedName>
</protein>
<dbReference type="STRING" id="1798183.GA0061080_10516"/>
<dbReference type="Proteomes" id="UP000199698">
    <property type="component" value="Unassembled WGS sequence"/>
</dbReference>